<reference evidence="2" key="1">
    <citation type="submission" date="2020-10" db="EMBL/GenBank/DDBJ databases">
        <authorList>
            <person name="Gilroy R."/>
        </authorList>
    </citation>
    <scope>NUCLEOTIDE SEQUENCE</scope>
    <source>
        <strain evidence="2">ChiBcolR7-354</strain>
    </source>
</reference>
<dbReference type="Proteomes" id="UP000824262">
    <property type="component" value="Unassembled WGS sequence"/>
</dbReference>
<name>A0A9D0ZCA0_9FIRM</name>
<dbReference type="Pfam" id="PF06207">
    <property type="entry name" value="DUF1002"/>
    <property type="match status" value="1"/>
</dbReference>
<sequence length="286" mass="30473">MRKTLAFILVLCLLAPLCAASASGGGEARAVIGADLTEEQIDFVYSSFGVERGSVAELTVTNADEREYLEGLVDSALIGTNAISCAYIELLPEGEGLDVTTENINWCTPEMYVGALATAGITDARIAVSAPFAVSGTAALTGVYLAYEDMTGEELSEEAKRVSTQELTVTASLADSVGSPGSVEIVNELKLLLDKTRDMTDEELRAEISRIASEAGVELNDSQVGQLVTLCRALEKLDPDSLRQKVESVQDTLRSLGAVLERAGGFFDRVVEVINSVIDFFRGLFS</sequence>
<dbReference type="EMBL" id="DVGA01000018">
    <property type="protein sequence ID" value="HIQ77863.1"/>
    <property type="molecule type" value="Genomic_DNA"/>
</dbReference>
<gene>
    <name evidence="2" type="ORF">IAB77_01230</name>
</gene>
<comment type="caution">
    <text evidence="2">The sequence shown here is derived from an EMBL/GenBank/DDBJ whole genome shotgun (WGS) entry which is preliminary data.</text>
</comment>
<reference evidence="2" key="2">
    <citation type="journal article" date="2021" name="PeerJ">
        <title>Extensive microbial diversity within the chicken gut microbiome revealed by metagenomics and culture.</title>
        <authorList>
            <person name="Gilroy R."/>
            <person name="Ravi A."/>
            <person name="Getino M."/>
            <person name="Pursley I."/>
            <person name="Horton D.L."/>
            <person name="Alikhan N.F."/>
            <person name="Baker D."/>
            <person name="Gharbi K."/>
            <person name="Hall N."/>
            <person name="Watson M."/>
            <person name="Adriaenssens E.M."/>
            <person name="Foster-Nyarko E."/>
            <person name="Jarju S."/>
            <person name="Secka A."/>
            <person name="Antonio M."/>
            <person name="Oren A."/>
            <person name="Chaudhuri R.R."/>
            <person name="La Ragione R."/>
            <person name="Hildebrand F."/>
            <person name="Pallen M.J."/>
        </authorList>
    </citation>
    <scope>NUCLEOTIDE SEQUENCE</scope>
    <source>
        <strain evidence="2">ChiBcolR7-354</strain>
    </source>
</reference>
<keyword evidence="1" id="KW-0732">Signal</keyword>
<accession>A0A9D0ZCA0</accession>
<dbReference type="InterPro" id="IPR009343">
    <property type="entry name" value="DUF1002"/>
</dbReference>
<evidence type="ECO:0000256" key="1">
    <source>
        <dbReference type="SAM" id="SignalP"/>
    </source>
</evidence>
<evidence type="ECO:0000313" key="3">
    <source>
        <dbReference type="Proteomes" id="UP000824262"/>
    </source>
</evidence>
<protein>
    <submittedName>
        <fullName evidence="2">DUF1002 domain-containing protein</fullName>
    </submittedName>
</protein>
<proteinExistence type="predicted"/>
<evidence type="ECO:0000313" key="2">
    <source>
        <dbReference type="EMBL" id="HIQ77863.1"/>
    </source>
</evidence>
<feature type="chain" id="PRO_5038431875" evidence="1">
    <location>
        <begin position="23"/>
        <end position="286"/>
    </location>
</feature>
<organism evidence="2 3">
    <name type="scientific">Candidatus Scatomorpha intestinavium</name>
    <dbReference type="NCBI Taxonomy" id="2840922"/>
    <lineage>
        <taxon>Bacteria</taxon>
        <taxon>Bacillati</taxon>
        <taxon>Bacillota</taxon>
        <taxon>Clostridia</taxon>
        <taxon>Eubacteriales</taxon>
        <taxon>Candidatus Scatomorpha</taxon>
    </lineage>
</organism>
<feature type="signal peptide" evidence="1">
    <location>
        <begin position="1"/>
        <end position="22"/>
    </location>
</feature>
<dbReference type="AlphaFoldDB" id="A0A9D0ZCA0"/>